<evidence type="ECO:0000256" key="3">
    <source>
        <dbReference type="ARBA" id="ARBA00022679"/>
    </source>
</evidence>
<accession>A0AA86T5U6</accession>
<organism evidence="9 10">
    <name type="scientific">Nitrospira tepida</name>
    <dbReference type="NCBI Taxonomy" id="2973512"/>
    <lineage>
        <taxon>Bacteria</taxon>
        <taxon>Pseudomonadati</taxon>
        <taxon>Nitrospirota</taxon>
        <taxon>Nitrospiria</taxon>
        <taxon>Nitrospirales</taxon>
        <taxon>Nitrospiraceae</taxon>
        <taxon>Nitrospira</taxon>
    </lineage>
</organism>
<evidence type="ECO:0000256" key="6">
    <source>
        <dbReference type="ARBA" id="ARBA00023136"/>
    </source>
</evidence>
<dbReference type="GO" id="GO:0016020">
    <property type="term" value="C:membrane"/>
    <property type="evidence" value="ECO:0007669"/>
    <property type="project" value="UniProtKB-SubCell"/>
</dbReference>
<comment type="subcellular location">
    <subcellularLocation>
        <location evidence="1">Membrane</location>
        <topology evidence="1">Multi-pass membrane protein</topology>
    </subcellularLocation>
</comment>
<feature type="transmembrane region" description="Helical" evidence="7">
    <location>
        <begin position="114"/>
        <end position="136"/>
    </location>
</feature>
<dbReference type="InterPro" id="IPR003362">
    <property type="entry name" value="Bact_transf"/>
</dbReference>
<dbReference type="PANTHER" id="PTHR30576">
    <property type="entry name" value="COLANIC BIOSYNTHESIS UDP-GLUCOSE LIPID CARRIER TRANSFERASE"/>
    <property type="match status" value="1"/>
</dbReference>
<evidence type="ECO:0000256" key="2">
    <source>
        <dbReference type="ARBA" id="ARBA00006464"/>
    </source>
</evidence>
<dbReference type="AlphaFoldDB" id="A0AA86T5U6"/>
<sequence length="478" mass="54480">MLREHSRLLIWRCVLVDILALVLSFETAYWIRSHILSSVFDQWFPAPLMSAMKYDWMYGFIFPIWLGLLYSAGLYHPARLNTFRRMPIDLIKVSGTGLLLLMGVTYVLKVPDISRAFLILFSALTAVTLMAGRLAVRAWLRRSGREELQWCNVIVVGTNEKALEFARLVATNRKWGFRLLGLVSENRVGPYDQRVGGYEVIGTLDDLERICNQRVVDEVIFVVPGKIVSELEDVFLMCEELGVNARIAVGMFPHLIARASLDEFVHIPLLTFTTKPTSWFALGVKRVMDLAIAWTTVLAGLPLWLLIAVIIKADSKGPIFFCQERCGLNGRRFTMYKFRSMVVDAESRLQEVAKLNELSGPVFKARNDPRVTRVGRILRKCSLDEIPQLLNVIKGDMSVVGPRPPLAVEVDKYERWQRRRLSMKPGLTCLWAIRGRTLIPFEQWMEMDLEYIDNWSLALDLQILVKTVPAVFSGRGAS</sequence>
<gene>
    <name evidence="9" type="ORF">DNFV4_03085</name>
</gene>
<keyword evidence="4 7" id="KW-0812">Transmembrane</keyword>
<evidence type="ECO:0000256" key="4">
    <source>
        <dbReference type="ARBA" id="ARBA00022692"/>
    </source>
</evidence>
<evidence type="ECO:0000259" key="8">
    <source>
        <dbReference type="Pfam" id="PF02397"/>
    </source>
</evidence>
<dbReference type="Pfam" id="PF13727">
    <property type="entry name" value="CoA_binding_3"/>
    <property type="match status" value="1"/>
</dbReference>
<feature type="transmembrane region" description="Helical" evidence="7">
    <location>
        <begin position="290"/>
        <end position="311"/>
    </location>
</feature>
<feature type="domain" description="Bacterial sugar transferase" evidence="8">
    <location>
        <begin position="285"/>
        <end position="472"/>
    </location>
</feature>
<keyword evidence="10" id="KW-1185">Reference proteome</keyword>
<feature type="transmembrane region" description="Helical" evidence="7">
    <location>
        <begin position="9"/>
        <end position="31"/>
    </location>
</feature>
<dbReference type="Gene3D" id="3.40.50.720">
    <property type="entry name" value="NAD(P)-binding Rossmann-like Domain"/>
    <property type="match status" value="1"/>
</dbReference>
<evidence type="ECO:0000313" key="9">
    <source>
        <dbReference type="EMBL" id="CAI4032655.1"/>
    </source>
</evidence>
<name>A0AA86T5U6_9BACT</name>
<keyword evidence="5 7" id="KW-1133">Transmembrane helix</keyword>
<keyword evidence="3 9" id="KW-0808">Transferase</keyword>
<proteinExistence type="inferred from homology"/>
<dbReference type="InterPro" id="IPR017475">
    <property type="entry name" value="EPS_sugar_tfrase"/>
</dbReference>
<reference evidence="9" key="1">
    <citation type="submission" date="2022-10" db="EMBL/GenBank/DDBJ databases">
        <authorList>
            <person name="Koch H."/>
        </authorList>
    </citation>
    <scope>NUCLEOTIDE SEQUENCE</scope>
    <source>
        <strain evidence="9">DNF</strain>
    </source>
</reference>
<dbReference type="KEGG" id="nti:DNFV4_03085"/>
<dbReference type="GO" id="GO:0016780">
    <property type="term" value="F:phosphotransferase activity, for other substituted phosphate groups"/>
    <property type="evidence" value="ECO:0007669"/>
    <property type="project" value="TreeGrafter"/>
</dbReference>
<evidence type="ECO:0000256" key="1">
    <source>
        <dbReference type="ARBA" id="ARBA00004141"/>
    </source>
</evidence>
<keyword evidence="6 7" id="KW-0472">Membrane</keyword>
<evidence type="ECO:0000256" key="5">
    <source>
        <dbReference type="ARBA" id="ARBA00022989"/>
    </source>
</evidence>
<protein>
    <submittedName>
        <fullName evidence="9">Sugar transferase</fullName>
    </submittedName>
</protein>
<dbReference type="Proteomes" id="UP001179121">
    <property type="component" value="Chromosome"/>
</dbReference>
<feature type="transmembrane region" description="Helical" evidence="7">
    <location>
        <begin position="90"/>
        <end position="108"/>
    </location>
</feature>
<evidence type="ECO:0000256" key="7">
    <source>
        <dbReference type="SAM" id="Phobius"/>
    </source>
</evidence>
<evidence type="ECO:0000313" key="10">
    <source>
        <dbReference type="Proteomes" id="UP001179121"/>
    </source>
</evidence>
<dbReference type="RefSeq" id="WP_289269377.1">
    <property type="nucleotide sequence ID" value="NZ_OX365700.1"/>
</dbReference>
<dbReference type="PANTHER" id="PTHR30576:SF10">
    <property type="entry name" value="SLL5057 PROTEIN"/>
    <property type="match status" value="1"/>
</dbReference>
<comment type="similarity">
    <text evidence="2">Belongs to the bacterial sugar transferase family.</text>
</comment>
<dbReference type="NCBIfam" id="TIGR03025">
    <property type="entry name" value="EPS_sugtrans"/>
    <property type="match status" value="1"/>
</dbReference>
<dbReference type="EMBL" id="OX365700">
    <property type="protein sequence ID" value="CAI4032655.1"/>
    <property type="molecule type" value="Genomic_DNA"/>
</dbReference>
<dbReference type="Pfam" id="PF02397">
    <property type="entry name" value="Bac_transf"/>
    <property type="match status" value="1"/>
</dbReference>
<feature type="transmembrane region" description="Helical" evidence="7">
    <location>
        <begin position="56"/>
        <end position="78"/>
    </location>
</feature>